<accession>A0A0A9HM10</accession>
<reference evidence="1" key="1">
    <citation type="submission" date="2014-09" db="EMBL/GenBank/DDBJ databases">
        <authorList>
            <person name="Magalhaes I.L.F."/>
            <person name="Oliveira U."/>
            <person name="Santos F.R."/>
            <person name="Vidigal T.H.D.A."/>
            <person name="Brescovit A.D."/>
            <person name="Santos A.J."/>
        </authorList>
    </citation>
    <scope>NUCLEOTIDE SEQUENCE</scope>
    <source>
        <tissue evidence="1">Shoot tissue taken approximately 20 cm above the soil surface</tissue>
    </source>
</reference>
<protein>
    <submittedName>
        <fullName evidence="1">Uncharacterized protein</fullName>
    </submittedName>
</protein>
<organism evidence="1">
    <name type="scientific">Arundo donax</name>
    <name type="common">Giant reed</name>
    <name type="synonym">Donax arundinaceus</name>
    <dbReference type="NCBI Taxonomy" id="35708"/>
    <lineage>
        <taxon>Eukaryota</taxon>
        <taxon>Viridiplantae</taxon>
        <taxon>Streptophyta</taxon>
        <taxon>Embryophyta</taxon>
        <taxon>Tracheophyta</taxon>
        <taxon>Spermatophyta</taxon>
        <taxon>Magnoliopsida</taxon>
        <taxon>Liliopsida</taxon>
        <taxon>Poales</taxon>
        <taxon>Poaceae</taxon>
        <taxon>PACMAD clade</taxon>
        <taxon>Arundinoideae</taxon>
        <taxon>Arundineae</taxon>
        <taxon>Arundo</taxon>
    </lineage>
</organism>
<name>A0A0A9HM10_ARUDO</name>
<sequence>MKAGIFVKEQELL</sequence>
<evidence type="ECO:0000313" key="1">
    <source>
        <dbReference type="EMBL" id="JAE37777.1"/>
    </source>
</evidence>
<reference evidence="1" key="2">
    <citation type="journal article" date="2015" name="Data Brief">
        <title>Shoot transcriptome of the giant reed, Arundo donax.</title>
        <authorList>
            <person name="Barrero R.A."/>
            <person name="Guerrero F.D."/>
            <person name="Moolhuijzen P."/>
            <person name="Goolsby J.A."/>
            <person name="Tidwell J."/>
            <person name="Bellgard S.E."/>
            <person name="Bellgard M.I."/>
        </authorList>
    </citation>
    <scope>NUCLEOTIDE SEQUENCE</scope>
    <source>
        <tissue evidence="1">Shoot tissue taken approximately 20 cm above the soil surface</tissue>
    </source>
</reference>
<dbReference type="EMBL" id="GBRH01160119">
    <property type="protein sequence ID" value="JAE37777.1"/>
    <property type="molecule type" value="Transcribed_RNA"/>
</dbReference>
<proteinExistence type="predicted"/>